<gene>
    <name evidence="2" type="ORF">S12H4_20394</name>
</gene>
<dbReference type="InterPro" id="IPR036515">
    <property type="entry name" value="Transposase_17_sf"/>
</dbReference>
<comment type="caution">
    <text evidence="2">The sequence shown here is derived from an EMBL/GenBank/DDBJ whole genome shotgun (WGS) entry which is preliminary data.</text>
</comment>
<evidence type="ECO:0000313" key="2">
    <source>
        <dbReference type="EMBL" id="GAI75066.1"/>
    </source>
</evidence>
<dbReference type="Pfam" id="PF01797">
    <property type="entry name" value="Y1_Tnp"/>
    <property type="match status" value="1"/>
</dbReference>
<reference evidence="2" key="1">
    <citation type="journal article" date="2014" name="Front. Microbiol.">
        <title>High frequency of phylogenetically diverse reductive dehalogenase-homologous genes in deep subseafloor sedimentary metagenomes.</title>
        <authorList>
            <person name="Kawai M."/>
            <person name="Futagami T."/>
            <person name="Toyoda A."/>
            <person name="Takaki Y."/>
            <person name="Nishi S."/>
            <person name="Hori S."/>
            <person name="Arai W."/>
            <person name="Tsubouchi T."/>
            <person name="Morono Y."/>
            <person name="Uchiyama I."/>
            <person name="Ito T."/>
            <person name="Fujiyama A."/>
            <person name="Inagaki F."/>
            <person name="Takami H."/>
        </authorList>
    </citation>
    <scope>NUCLEOTIDE SEQUENCE</scope>
    <source>
        <strain evidence="2">Expedition CK06-06</strain>
    </source>
</reference>
<dbReference type="Gene3D" id="3.30.70.1290">
    <property type="entry name" value="Transposase IS200-like"/>
    <property type="match status" value="1"/>
</dbReference>
<dbReference type="AlphaFoldDB" id="X1S7J5"/>
<dbReference type="GO" id="GO:0006313">
    <property type="term" value="P:DNA transposition"/>
    <property type="evidence" value="ECO:0007669"/>
    <property type="project" value="InterPro"/>
</dbReference>
<accession>X1S7J5</accession>
<feature type="non-terminal residue" evidence="2">
    <location>
        <position position="55"/>
    </location>
</feature>
<dbReference type="InterPro" id="IPR002686">
    <property type="entry name" value="Transposase_17"/>
</dbReference>
<dbReference type="EMBL" id="BARW01010338">
    <property type="protein sequence ID" value="GAI75066.1"/>
    <property type="molecule type" value="Genomic_DNA"/>
</dbReference>
<dbReference type="PANTHER" id="PTHR33360">
    <property type="entry name" value="TRANSPOSASE FOR INSERTION SEQUENCE ELEMENT IS200"/>
    <property type="match status" value="1"/>
</dbReference>
<sequence length="55" mass="6438">MSKLFPRVLRRMPGCEIVEQNIQVDHIHLLMMIPPKYAVSDVIGQIKQYTSSRLR</sequence>
<name>X1S7J5_9ZZZZ</name>
<feature type="domain" description="Transposase IS200-like" evidence="1">
    <location>
        <begin position="11"/>
        <end position="55"/>
    </location>
</feature>
<dbReference type="PANTHER" id="PTHR33360:SF2">
    <property type="entry name" value="TRANSPOSASE FOR INSERTION SEQUENCE ELEMENT IS200"/>
    <property type="match status" value="1"/>
</dbReference>
<dbReference type="GO" id="GO:0003677">
    <property type="term" value="F:DNA binding"/>
    <property type="evidence" value="ECO:0007669"/>
    <property type="project" value="InterPro"/>
</dbReference>
<evidence type="ECO:0000259" key="1">
    <source>
        <dbReference type="Pfam" id="PF01797"/>
    </source>
</evidence>
<protein>
    <recommendedName>
        <fullName evidence="1">Transposase IS200-like domain-containing protein</fullName>
    </recommendedName>
</protein>
<dbReference type="GO" id="GO:0004803">
    <property type="term" value="F:transposase activity"/>
    <property type="evidence" value="ECO:0007669"/>
    <property type="project" value="InterPro"/>
</dbReference>
<organism evidence="2">
    <name type="scientific">marine sediment metagenome</name>
    <dbReference type="NCBI Taxonomy" id="412755"/>
    <lineage>
        <taxon>unclassified sequences</taxon>
        <taxon>metagenomes</taxon>
        <taxon>ecological metagenomes</taxon>
    </lineage>
</organism>
<proteinExistence type="predicted"/>
<dbReference type="SUPFAM" id="SSF143422">
    <property type="entry name" value="Transposase IS200-like"/>
    <property type="match status" value="1"/>
</dbReference>